<gene>
    <name evidence="2" type="ORF">FKV23_14560</name>
</gene>
<proteinExistence type="predicted"/>
<dbReference type="OrthoDB" id="121577at2"/>
<dbReference type="AlphaFoldDB" id="A0A514BUT6"/>
<dbReference type="EMBL" id="CP041242">
    <property type="protein sequence ID" value="QDH71173.1"/>
    <property type="molecule type" value="Genomic_DNA"/>
</dbReference>
<dbReference type="RefSeq" id="WP_141624505.1">
    <property type="nucleotide sequence ID" value="NZ_CP041242.1"/>
</dbReference>
<protein>
    <recommendedName>
        <fullName evidence="4">Transcriptional regulator</fullName>
    </recommendedName>
</protein>
<dbReference type="KEGG" id="lyj:FKV23_14560"/>
<keyword evidence="1" id="KW-0732">Signal</keyword>
<name>A0A514BUT6_9GAMM</name>
<reference evidence="2 3" key="1">
    <citation type="submission" date="2019-06" db="EMBL/GenBank/DDBJ databases">
        <title>Lysobacter alkalisoli sp. nov. isolated from saline-alkali soil.</title>
        <authorList>
            <person name="Sun J.-Q."/>
            <person name="Xu L."/>
        </authorList>
    </citation>
    <scope>NUCLEOTIDE SEQUENCE [LARGE SCALE GENOMIC DNA]</scope>
    <source>
        <strain evidence="2 3">SJ-36</strain>
    </source>
</reference>
<keyword evidence="3" id="KW-1185">Reference proteome</keyword>
<dbReference type="Proteomes" id="UP000317199">
    <property type="component" value="Chromosome"/>
</dbReference>
<feature type="chain" id="PRO_5022130236" description="Transcriptional regulator" evidence="1">
    <location>
        <begin position="26"/>
        <end position="178"/>
    </location>
</feature>
<feature type="signal peptide" evidence="1">
    <location>
        <begin position="1"/>
        <end position="25"/>
    </location>
</feature>
<evidence type="ECO:0000313" key="2">
    <source>
        <dbReference type="EMBL" id="QDH71173.1"/>
    </source>
</evidence>
<evidence type="ECO:0000256" key="1">
    <source>
        <dbReference type="SAM" id="SignalP"/>
    </source>
</evidence>
<evidence type="ECO:0000313" key="3">
    <source>
        <dbReference type="Proteomes" id="UP000317199"/>
    </source>
</evidence>
<sequence>MKKIRVVKMFAALVPAVLFVALAQAGAPMPEQSVQSLEGKQVRLPADLTPCPVLLVIGFTRASSTQTAAWSRRLAIHDACATGLVVYQVAMVEDIPAPFRGLAVRGMRKSVPAALHPRFLLIDAQTPQWRALAGYQDEDDAYLVLLDSDRKVLWRHAGALDPPAEAALQDAVAAAGAP</sequence>
<evidence type="ECO:0008006" key="4">
    <source>
        <dbReference type="Google" id="ProtNLM"/>
    </source>
</evidence>
<organism evidence="2 3">
    <name type="scientific">Marilutibacter alkalisoli</name>
    <dbReference type="NCBI Taxonomy" id="2591633"/>
    <lineage>
        <taxon>Bacteria</taxon>
        <taxon>Pseudomonadati</taxon>
        <taxon>Pseudomonadota</taxon>
        <taxon>Gammaproteobacteria</taxon>
        <taxon>Lysobacterales</taxon>
        <taxon>Lysobacteraceae</taxon>
        <taxon>Marilutibacter</taxon>
    </lineage>
</organism>
<accession>A0A514BUT6</accession>